<evidence type="ECO:0008006" key="4">
    <source>
        <dbReference type="Google" id="ProtNLM"/>
    </source>
</evidence>
<accession>A0ABU2FWZ4</accession>
<keyword evidence="3" id="KW-1185">Reference proteome</keyword>
<evidence type="ECO:0000313" key="2">
    <source>
        <dbReference type="EMBL" id="MDS0284771.1"/>
    </source>
</evidence>
<name>A0ABU2FWZ4_9EURY</name>
<sequence length="75" mass="8178">MSTNDTQDKETVESRHRNDDGCPICGQSVDDVTELSERRRQGDIEDVPGRAYDHSGTGAGACFEWADGETSSSKL</sequence>
<comment type="caution">
    <text evidence="2">The sequence shown here is derived from an EMBL/GenBank/DDBJ whole genome shotgun (WGS) entry which is preliminary data.</text>
</comment>
<dbReference type="RefSeq" id="WP_310902436.1">
    <property type="nucleotide sequence ID" value="NZ_JAMQOS010000012.1"/>
</dbReference>
<reference evidence="2 3" key="1">
    <citation type="submission" date="2022-06" db="EMBL/GenBank/DDBJ databases">
        <title>Halomicroarcula sp. a new haloarchaeum isolate from saline soil.</title>
        <authorList>
            <person name="Strakova D."/>
            <person name="Galisteo C."/>
            <person name="Sanchez-Porro C."/>
            <person name="Ventosa A."/>
        </authorList>
    </citation>
    <scope>NUCLEOTIDE SEQUENCE [LARGE SCALE GENOMIC DNA]</scope>
    <source>
        <strain evidence="2 3">S3CR25-11</strain>
    </source>
</reference>
<dbReference type="EMBL" id="JAMQOS010000012">
    <property type="protein sequence ID" value="MDS0284771.1"/>
    <property type="molecule type" value="Genomic_DNA"/>
</dbReference>
<feature type="compositionally biased region" description="Basic and acidic residues" evidence="1">
    <location>
        <begin position="35"/>
        <end position="53"/>
    </location>
</feature>
<proteinExistence type="predicted"/>
<evidence type="ECO:0000313" key="3">
    <source>
        <dbReference type="Proteomes" id="UP001268864"/>
    </source>
</evidence>
<feature type="region of interest" description="Disordered" evidence="1">
    <location>
        <begin position="1"/>
        <end position="75"/>
    </location>
</feature>
<evidence type="ECO:0000256" key="1">
    <source>
        <dbReference type="SAM" id="MobiDB-lite"/>
    </source>
</evidence>
<organism evidence="2 3">
    <name type="scientific">Haloarcula onubensis</name>
    <dbReference type="NCBI Taxonomy" id="2950539"/>
    <lineage>
        <taxon>Archaea</taxon>
        <taxon>Methanobacteriati</taxon>
        <taxon>Methanobacteriota</taxon>
        <taxon>Stenosarchaea group</taxon>
        <taxon>Halobacteria</taxon>
        <taxon>Halobacteriales</taxon>
        <taxon>Haloarculaceae</taxon>
        <taxon>Haloarcula</taxon>
    </lineage>
</organism>
<gene>
    <name evidence="2" type="ORF">NDI86_21955</name>
</gene>
<dbReference type="Proteomes" id="UP001268864">
    <property type="component" value="Unassembled WGS sequence"/>
</dbReference>
<protein>
    <recommendedName>
        <fullName evidence="4">Small CPxCG-related zinc finger protein</fullName>
    </recommendedName>
</protein>
<feature type="compositionally biased region" description="Basic and acidic residues" evidence="1">
    <location>
        <begin position="1"/>
        <end position="20"/>
    </location>
</feature>